<evidence type="ECO:0000313" key="5">
    <source>
        <dbReference type="EMBL" id="KAJ6264297.1"/>
    </source>
</evidence>
<dbReference type="Gene3D" id="1.20.120.1080">
    <property type="match status" value="1"/>
</dbReference>
<protein>
    <recommendedName>
        <fullName evidence="4">Helicase-associated domain-containing protein</fullName>
    </recommendedName>
</protein>
<dbReference type="InterPro" id="IPR003591">
    <property type="entry name" value="Leu-rich_rpt_typical-subtyp"/>
</dbReference>
<dbReference type="PANTHER" id="PTHR18934">
    <property type="entry name" value="ATP-DEPENDENT RNA HELICASE"/>
    <property type="match status" value="1"/>
</dbReference>
<proteinExistence type="predicted"/>
<feature type="compositionally biased region" description="Polar residues" evidence="3">
    <location>
        <begin position="354"/>
        <end position="372"/>
    </location>
</feature>
<feature type="compositionally biased region" description="Polar residues" evidence="3">
    <location>
        <begin position="207"/>
        <end position="225"/>
    </location>
</feature>
<gene>
    <name evidence="5" type="ORF">Dda_0442</name>
</gene>
<dbReference type="PANTHER" id="PTHR18934:SF136">
    <property type="entry name" value="ATP-DEPENDENT RNA HELICASE DHX35-RELATED"/>
    <property type="match status" value="1"/>
</dbReference>
<dbReference type="Gene3D" id="3.80.10.10">
    <property type="entry name" value="Ribonuclease Inhibitor"/>
    <property type="match status" value="1"/>
</dbReference>
<dbReference type="SMART" id="SM00369">
    <property type="entry name" value="LRR_TYP"/>
    <property type="match status" value="3"/>
</dbReference>
<keyword evidence="2" id="KW-0677">Repeat</keyword>
<dbReference type="InterPro" id="IPR027417">
    <property type="entry name" value="P-loop_NTPase"/>
</dbReference>
<feature type="region of interest" description="Disordered" evidence="3">
    <location>
        <begin position="199"/>
        <end position="225"/>
    </location>
</feature>
<name>A0AAD6J7U8_DREDA</name>
<dbReference type="GO" id="GO:0003723">
    <property type="term" value="F:RNA binding"/>
    <property type="evidence" value="ECO:0007669"/>
    <property type="project" value="TreeGrafter"/>
</dbReference>
<feature type="domain" description="Helicase-associated" evidence="4">
    <location>
        <begin position="1038"/>
        <end position="1121"/>
    </location>
</feature>
<evidence type="ECO:0000256" key="3">
    <source>
        <dbReference type="SAM" id="MobiDB-lite"/>
    </source>
</evidence>
<dbReference type="InterPro" id="IPR032675">
    <property type="entry name" value="LRR_dom_sf"/>
</dbReference>
<dbReference type="PROSITE" id="PS51450">
    <property type="entry name" value="LRR"/>
    <property type="match status" value="1"/>
</dbReference>
<dbReference type="InterPro" id="IPR007502">
    <property type="entry name" value="Helicase-assoc_dom"/>
</dbReference>
<dbReference type="SMART" id="SM00364">
    <property type="entry name" value="LRR_BAC"/>
    <property type="match status" value="4"/>
</dbReference>
<keyword evidence="6" id="KW-1185">Reference proteome</keyword>
<sequence length="1259" mass="137571">MESRKAKLGIPIAPGACVALVETALQKARLDQKDDGLNLDLSNQKIASIPTEVVALVKDEVERLALSHNQLTSFDTEFALCSRLRYLNVGSNLFREFPAVLCGMSSLEILDISRNKIRELPQDFGYLIKLKILSISKNRIRILPSYIAQMDELKVLKIDHNPISGLPSDLYELDEEGEVDKEGWLERLKSFLKQSAERRSSAHDSEYSNSSSDGEIDTDYSNVGKNASKSVGIEKSVAQALREDLTRGIMDELGFDDLGTVPAIPSKNLQRKFAGSAPPTATQIPVAPKSGGMVISSERLRSNSESGAVNRAAKRMGYIGQKNTLGTVDEVRTIKHHVRGISYDSSINEAAQRASNVPNGSEIATSLSSNKNTGEDTHQADPYFRKIQEVPKQPLGPDATINTIVVETARSILYSIYKVQPAIDSYVGLVKERNHLPTTGIDRVLPAANLNINSLVQSLEGCEAKHSPSSLDVLLNTSNTTILTFKHVLSQLQQVVQNTANQVEGRYTRTILLAIFGALVELQQAWSNLRKFVSPSVNNRPVAAVGAINRTKSSLSSPLNVAGLTPQMTPRTQEAGFMPPTPGTVLDNPLENPDEILFEKLGYSVTATLQLIALLSDAIKKAASQQNPHVQQTTLQKLRELDKICNGGSDVAKRLKARLESVREADWVEKRRFYEDITRFVTAVMSIGEMLKAGSSEFGFPKLVLGGFSPVARLTKEVTVLLHSSSFRALNDPSHTISPNSAITTPGSSFPGNVPVQFQPLSPAPFSAVPSTPLSAVLGPAAQATVPFLAPGGPNGSQFAPGDQRSNTMQSNLRTMTGISAAVVSLDPATYPVDVHHVSSAVSDYVATALETSLAVAEAPASAGNTLIFMPNKEGQELQKRLAETPQAIAASLVIVVANSLSELAQLEDYIDSDEKSSRHLIITSLSPEIVARRIAVAVVIDSGFQEVRYSRYGFASMARTEPISQETAKLRALIAGLAKPGKCYRLYPQATGLENFETPAIQRLPLDQSILQLKSLGVDNILRFDYPNPPAAESVAEAMDRLASMNIIDDHARLTKPLGEQLALLPLHPHHGMLLLKSSEQGCFEQVISLIAMWLTKGEFFDHEKGQPFIVQEGDALTSINIYESYVKLREGRQSWCRKHGLSEQRLSKAANIREQLLRILQRRRIATSRSELATSTTIRKCLASVYGGHCAFQLSNELYRTVHGSLTVKAHPSSVLYNRKCQWVVFEEAVEKDGQLFIKNITAVEKEWTAVDETKGK</sequence>
<reference evidence="5" key="1">
    <citation type="submission" date="2023-01" db="EMBL/GenBank/DDBJ databases">
        <title>The chitinases involved in constricting ring structure development in the nematode-trapping fungus Drechslerella dactyloides.</title>
        <authorList>
            <person name="Wang R."/>
            <person name="Zhang L."/>
            <person name="Tang P."/>
            <person name="Li S."/>
            <person name="Liang L."/>
        </authorList>
    </citation>
    <scope>NUCLEOTIDE SEQUENCE</scope>
    <source>
        <strain evidence="5">YMF1.00031</strain>
    </source>
</reference>
<dbReference type="SUPFAM" id="SSF52075">
    <property type="entry name" value="Outer arm dynein light chain 1"/>
    <property type="match status" value="1"/>
</dbReference>
<dbReference type="Proteomes" id="UP001221413">
    <property type="component" value="Unassembled WGS sequence"/>
</dbReference>
<dbReference type="SMART" id="SM00847">
    <property type="entry name" value="HA2"/>
    <property type="match status" value="1"/>
</dbReference>
<dbReference type="Pfam" id="PF10428">
    <property type="entry name" value="SOG2"/>
    <property type="match status" value="2"/>
</dbReference>
<dbReference type="Pfam" id="PF07717">
    <property type="entry name" value="OB_NTP_bind"/>
    <property type="match status" value="1"/>
</dbReference>
<dbReference type="Pfam" id="PF13855">
    <property type="entry name" value="LRR_8"/>
    <property type="match status" value="1"/>
</dbReference>
<dbReference type="Gene3D" id="3.40.50.300">
    <property type="entry name" value="P-loop containing nucleotide triphosphate hydrolases"/>
    <property type="match status" value="1"/>
</dbReference>
<dbReference type="SUPFAM" id="SSF52540">
    <property type="entry name" value="P-loop containing nucleoside triphosphate hydrolases"/>
    <property type="match status" value="1"/>
</dbReference>
<organism evidence="5 6">
    <name type="scientific">Drechslerella dactyloides</name>
    <name type="common">Nematode-trapping fungus</name>
    <name type="synonym">Arthrobotrys dactyloides</name>
    <dbReference type="NCBI Taxonomy" id="74499"/>
    <lineage>
        <taxon>Eukaryota</taxon>
        <taxon>Fungi</taxon>
        <taxon>Dikarya</taxon>
        <taxon>Ascomycota</taxon>
        <taxon>Pezizomycotina</taxon>
        <taxon>Orbiliomycetes</taxon>
        <taxon>Orbiliales</taxon>
        <taxon>Orbiliaceae</taxon>
        <taxon>Drechslerella</taxon>
    </lineage>
</organism>
<evidence type="ECO:0000259" key="4">
    <source>
        <dbReference type="SMART" id="SM00847"/>
    </source>
</evidence>
<evidence type="ECO:0000256" key="2">
    <source>
        <dbReference type="ARBA" id="ARBA00022737"/>
    </source>
</evidence>
<evidence type="ECO:0000256" key="1">
    <source>
        <dbReference type="ARBA" id="ARBA00022614"/>
    </source>
</evidence>
<feature type="region of interest" description="Disordered" evidence="3">
    <location>
        <begin position="354"/>
        <end position="378"/>
    </location>
</feature>
<accession>A0AAD6J7U8</accession>
<dbReference type="AlphaFoldDB" id="A0AAD6J7U8"/>
<dbReference type="InterPro" id="IPR019487">
    <property type="entry name" value="RAM_signalling_pathway_SOG2"/>
</dbReference>
<evidence type="ECO:0000313" key="6">
    <source>
        <dbReference type="Proteomes" id="UP001221413"/>
    </source>
</evidence>
<comment type="caution">
    <text evidence="5">The sequence shown here is derived from an EMBL/GenBank/DDBJ whole genome shotgun (WGS) entry which is preliminary data.</text>
</comment>
<dbReference type="EMBL" id="JAQGDS010000001">
    <property type="protein sequence ID" value="KAJ6264297.1"/>
    <property type="molecule type" value="Genomic_DNA"/>
</dbReference>
<dbReference type="InterPro" id="IPR001611">
    <property type="entry name" value="Leu-rich_rpt"/>
</dbReference>
<keyword evidence="1" id="KW-0433">Leucine-rich repeat</keyword>
<dbReference type="InterPro" id="IPR011709">
    <property type="entry name" value="DEAD-box_helicase_OB_fold"/>
</dbReference>
<dbReference type="GO" id="GO:0004386">
    <property type="term" value="F:helicase activity"/>
    <property type="evidence" value="ECO:0007669"/>
    <property type="project" value="TreeGrafter"/>
</dbReference>